<evidence type="ECO:0000313" key="2">
    <source>
        <dbReference type="Proteomes" id="UP001162031"/>
    </source>
</evidence>
<evidence type="ECO:0008006" key="3">
    <source>
        <dbReference type="Google" id="ProtNLM"/>
    </source>
</evidence>
<comment type="caution">
    <text evidence="1">The sequence shown here is derived from an EMBL/GenBank/DDBJ whole genome shotgun (WGS) entry which is preliminary data.</text>
</comment>
<dbReference type="Gene3D" id="2.40.50.140">
    <property type="entry name" value="Nucleic acid-binding proteins"/>
    <property type="match status" value="1"/>
</dbReference>
<keyword evidence="2" id="KW-1185">Reference proteome</keyword>
<gene>
    <name evidence="1" type="ORF">HBR001_LOCUS3477</name>
</gene>
<dbReference type="Proteomes" id="UP001162031">
    <property type="component" value="Unassembled WGS sequence"/>
</dbReference>
<organism evidence="1 2">
    <name type="scientific">Hyaloperonospora brassicae</name>
    <name type="common">Brassica downy mildew</name>
    <name type="synonym">Peronospora brassicae</name>
    <dbReference type="NCBI Taxonomy" id="162125"/>
    <lineage>
        <taxon>Eukaryota</taxon>
        <taxon>Sar</taxon>
        <taxon>Stramenopiles</taxon>
        <taxon>Oomycota</taxon>
        <taxon>Peronosporomycetes</taxon>
        <taxon>Peronosporales</taxon>
        <taxon>Peronosporaceae</taxon>
        <taxon>Hyaloperonospora</taxon>
    </lineage>
</organism>
<protein>
    <recommendedName>
        <fullName evidence="3">Replication factor A C-terminal domain-containing protein</fullName>
    </recommendedName>
</protein>
<dbReference type="EMBL" id="CANTFL010000570">
    <property type="protein sequence ID" value="CAI5724921.1"/>
    <property type="molecule type" value="Genomic_DNA"/>
</dbReference>
<proteinExistence type="predicted"/>
<evidence type="ECO:0000313" key="1">
    <source>
        <dbReference type="EMBL" id="CAI5724921.1"/>
    </source>
</evidence>
<dbReference type="SUPFAM" id="SSF50249">
    <property type="entry name" value="Nucleic acid-binding proteins"/>
    <property type="match status" value="1"/>
</dbReference>
<dbReference type="InterPro" id="IPR012340">
    <property type="entry name" value="NA-bd_OB-fold"/>
</dbReference>
<reference evidence="1" key="1">
    <citation type="submission" date="2022-12" db="EMBL/GenBank/DDBJ databases">
        <authorList>
            <person name="Webb A."/>
        </authorList>
    </citation>
    <scope>NUCLEOTIDE SEQUENCE</scope>
    <source>
        <strain evidence="1">Hp1</strain>
    </source>
</reference>
<dbReference type="AlphaFoldDB" id="A0AAV0TNL9"/>
<name>A0AAV0TNL9_HYABA</name>
<sequence>MTQFVPSGVIEKAALHDMIYAACPQCFTSMTLQMGSRKRPDFELLQVRCSSCGRMSRRDELQFKYRLKLQLQYGSTIADAIMFDEATEALLGVPAWRMKRELLWKYPALPQVLEQLVVGLRVSFSFQQPPPKRNAKQGHFTRDLKIIQIEPLIPQLLPKPAAILALKLLQQRC</sequence>
<accession>A0AAV0TNL9</accession>